<dbReference type="InterPro" id="IPR001307">
    <property type="entry name" value="Thiosulphate_STrfase_CS"/>
</dbReference>
<keyword evidence="5" id="KW-1185">Reference proteome</keyword>
<accession>A0A411HKZ5</accession>
<evidence type="ECO:0000313" key="5">
    <source>
        <dbReference type="Proteomes" id="UP000291562"/>
    </source>
</evidence>
<organism evidence="4 5">
    <name type="scientific">Pseudolysobacter antarcticus</name>
    <dbReference type="NCBI Taxonomy" id="2511995"/>
    <lineage>
        <taxon>Bacteria</taxon>
        <taxon>Pseudomonadati</taxon>
        <taxon>Pseudomonadota</taxon>
        <taxon>Gammaproteobacteria</taxon>
        <taxon>Lysobacterales</taxon>
        <taxon>Rhodanobacteraceae</taxon>
        <taxon>Pseudolysobacter</taxon>
    </lineage>
</organism>
<dbReference type="Pfam" id="PF00581">
    <property type="entry name" value="Rhodanese"/>
    <property type="match status" value="2"/>
</dbReference>
<evidence type="ECO:0000256" key="2">
    <source>
        <dbReference type="SAM" id="SignalP"/>
    </source>
</evidence>
<dbReference type="CDD" id="cd01448">
    <property type="entry name" value="TST_Repeat_1"/>
    <property type="match status" value="1"/>
</dbReference>
<protein>
    <submittedName>
        <fullName evidence="4">Sulfurtransferase</fullName>
    </submittedName>
</protein>
<dbReference type="PANTHER" id="PTHR43855">
    <property type="entry name" value="THIOSULFATE SULFURTRANSFERASE"/>
    <property type="match status" value="1"/>
</dbReference>
<gene>
    <name evidence="4" type="ORF">ELE36_12385</name>
</gene>
<name>A0A411HKZ5_9GAMM</name>
<dbReference type="InterPro" id="IPR036873">
    <property type="entry name" value="Rhodanese-like_dom_sf"/>
</dbReference>
<keyword evidence="1" id="KW-0677">Repeat</keyword>
<dbReference type="CDD" id="cd01449">
    <property type="entry name" value="TST_Repeat_2"/>
    <property type="match status" value="1"/>
</dbReference>
<proteinExistence type="predicted"/>
<dbReference type="GO" id="GO:0004792">
    <property type="term" value="F:thiosulfate-cyanide sulfurtransferase activity"/>
    <property type="evidence" value="ECO:0007669"/>
    <property type="project" value="InterPro"/>
</dbReference>
<evidence type="ECO:0000259" key="3">
    <source>
        <dbReference type="PROSITE" id="PS50206"/>
    </source>
</evidence>
<dbReference type="PANTHER" id="PTHR43855:SF1">
    <property type="entry name" value="THIOSULFATE SULFURTRANSFERASE"/>
    <property type="match status" value="1"/>
</dbReference>
<reference evidence="4 5" key="1">
    <citation type="submission" date="2019-01" db="EMBL/GenBank/DDBJ databases">
        <title>Pseudolysobacter antarctica gen. nov., sp. nov., isolated from Fildes Peninsula, Antarctica.</title>
        <authorList>
            <person name="Wei Z."/>
            <person name="Peng F."/>
        </authorList>
    </citation>
    <scope>NUCLEOTIDE SEQUENCE [LARGE SCALE GENOMIC DNA]</scope>
    <source>
        <strain evidence="4 5">AQ6-296</strain>
    </source>
</reference>
<dbReference type="RefSeq" id="WP_129833743.1">
    <property type="nucleotide sequence ID" value="NZ_CP035704.1"/>
</dbReference>
<dbReference type="PROSITE" id="PS50206">
    <property type="entry name" value="RHODANESE_3"/>
    <property type="match status" value="2"/>
</dbReference>
<feature type="domain" description="Rhodanese" evidence="3">
    <location>
        <begin position="44"/>
        <end position="157"/>
    </location>
</feature>
<feature type="signal peptide" evidence="2">
    <location>
        <begin position="1"/>
        <end position="22"/>
    </location>
</feature>
<feature type="chain" id="PRO_5019115369" evidence="2">
    <location>
        <begin position="23"/>
        <end position="311"/>
    </location>
</feature>
<keyword evidence="2" id="KW-0732">Signal</keyword>
<dbReference type="InterPro" id="IPR051126">
    <property type="entry name" value="Thiosulfate_sulfurtransferase"/>
</dbReference>
<dbReference type="Proteomes" id="UP000291562">
    <property type="component" value="Chromosome"/>
</dbReference>
<dbReference type="SUPFAM" id="SSF52821">
    <property type="entry name" value="Rhodanese/Cell cycle control phosphatase"/>
    <property type="match status" value="2"/>
</dbReference>
<evidence type="ECO:0000313" key="4">
    <source>
        <dbReference type="EMBL" id="QBB71084.1"/>
    </source>
</evidence>
<dbReference type="EMBL" id="CP035704">
    <property type="protein sequence ID" value="QBB71084.1"/>
    <property type="molecule type" value="Genomic_DNA"/>
</dbReference>
<evidence type="ECO:0000256" key="1">
    <source>
        <dbReference type="ARBA" id="ARBA00022737"/>
    </source>
</evidence>
<dbReference type="InterPro" id="IPR001763">
    <property type="entry name" value="Rhodanese-like_dom"/>
</dbReference>
<dbReference type="OrthoDB" id="9781034at2"/>
<feature type="domain" description="Rhodanese" evidence="3">
    <location>
        <begin position="188"/>
        <end position="303"/>
    </location>
</feature>
<dbReference type="PROSITE" id="PS00380">
    <property type="entry name" value="RHODANESE_1"/>
    <property type="match status" value="1"/>
</dbReference>
<sequence length="311" mass="33682">MHIFLNRLGAAFFLFLPMLGFSSEPPAATESLTVSTAWLAEHLRDANLVLLHVGDKGDYDAKHIPGARYVSLDDISVSDHTGKGLMLEMPTADDLHKRLAALGINDESRIVVYFAKDWVSPATRAIFTLDTAGLGPRSALLDGGLTAWLHEKRETTKAPPAAATGGTLAALQMQPRIVDATFVQAHLHTPDYVVIDGRAAAYYDGIDTGMGHRGPHKTGHVAGAQNLPFSTVTTTDLKLKSPDELRAMFDKIGVKQDDTVIGYCHIGQQATEMLFAARSLGHKVLLYDGSFEDWSNRDLPVENPAKKAAAK</sequence>
<dbReference type="SMART" id="SM00450">
    <property type="entry name" value="RHOD"/>
    <property type="match status" value="2"/>
</dbReference>
<dbReference type="KEGG" id="xbc:ELE36_12385"/>
<dbReference type="Gene3D" id="3.40.250.10">
    <property type="entry name" value="Rhodanese-like domain"/>
    <property type="match status" value="2"/>
</dbReference>
<keyword evidence="4" id="KW-0808">Transferase</keyword>
<dbReference type="AlphaFoldDB" id="A0A411HKZ5"/>